<evidence type="ECO:0000256" key="11">
    <source>
        <dbReference type="NCBIfam" id="TIGR00215"/>
    </source>
</evidence>
<keyword evidence="13" id="KW-1185">Reference proteome</keyword>
<dbReference type="STRING" id="515897.SAMN05421849_0577"/>
<dbReference type="Pfam" id="PF02684">
    <property type="entry name" value="LpxB"/>
    <property type="match status" value="1"/>
</dbReference>
<dbReference type="EMBL" id="FTPS01000001">
    <property type="protein sequence ID" value="SIT76708.1"/>
    <property type="molecule type" value="Genomic_DNA"/>
</dbReference>
<proteinExistence type="inferred from homology"/>
<evidence type="ECO:0000256" key="5">
    <source>
        <dbReference type="ARBA" id="ARBA00022516"/>
    </source>
</evidence>
<evidence type="ECO:0000256" key="3">
    <source>
        <dbReference type="ARBA" id="ARBA00012687"/>
    </source>
</evidence>
<gene>
    <name evidence="12" type="ORF">SAMN05421849_0577</name>
</gene>
<dbReference type="GO" id="GO:0008915">
    <property type="term" value="F:lipid-A-disaccharide synthase activity"/>
    <property type="evidence" value="ECO:0007669"/>
    <property type="project" value="UniProtKB-UniRule"/>
</dbReference>
<evidence type="ECO:0000313" key="12">
    <source>
        <dbReference type="EMBL" id="SIT76708.1"/>
    </source>
</evidence>
<comment type="catalytic activity">
    <reaction evidence="10">
        <text>a lipid X + a UDP-2-N,3-O-bis[(3R)-3-hydroxyacyl]-alpha-D-glucosamine = a lipid A disaccharide + UDP + H(+)</text>
        <dbReference type="Rhea" id="RHEA:67828"/>
        <dbReference type="ChEBI" id="CHEBI:15378"/>
        <dbReference type="ChEBI" id="CHEBI:58223"/>
        <dbReference type="ChEBI" id="CHEBI:137748"/>
        <dbReference type="ChEBI" id="CHEBI:176338"/>
        <dbReference type="ChEBI" id="CHEBI:176343"/>
        <dbReference type="EC" id="2.4.1.182"/>
    </reaction>
</comment>
<dbReference type="NCBIfam" id="TIGR00215">
    <property type="entry name" value="lpxB"/>
    <property type="match status" value="1"/>
</dbReference>
<organism evidence="12 13">
    <name type="scientific">Pontibaca methylaminivorans</name>
    <dbReference type="NCBI Taxonomy" id="515897"/>
    <lineage>
        <taxon>Bacteria</taxon>
        <taxon>Pseudomonadati</taxon>
        <taxon>Pseudomonadota</taxon>
        <taxon>Alphaproteobacteria</taxon>
        <taxon>Rhodobacterales</taxon>
        <taxon>Roseobacteraceae</taxon>
        <taxon>Pontibaca</taxon>
    </lineage>
</organism>
<comment type="function">
    <text evidence="1">Condensation of UDP-2,3-diacylglucosamine and 2,3-diacylglucosamine-1-phosphate to form lipid A disaccharide, a precursor of lipid A, a phosphorylated glycolipid that anchors the lipopolysaccharide to the outer membrane of the cell.</text>
</comment>
<keyword evidence="7" id="KW-0328">Glycosyltransferase</keyword>
<dbReference type="AlphaFoldDB" id="A0A1R3WFL4"/>
<dbReference type="InterPro" id="IPR003835">
    <property type="entry name" value="Glyco_trans_19"/>
</dbReference>
<dbReference type="GO" id="GO:0005543">
    <property type="term" value="F:phospholipid binding"/>
    <property type="evidence" value="ECO:0007669"/>
    <property type="project" value="TreeGrafter"/>
</dbReference>
<evidence type="ECO:0000256" key="10">
    <source>
        <dbReference type="ARBA" id="ARBA00048975"/>
    </source>
</evidence>
<dbReference type="PANTHER" id="PTHR30372:SF4">
    <property type="entry name" value="LIPID-A-DISACCHARIDE SYNTHASE, MITOCHONDRIAL-RELATED"/>
    <property type="match status" value="1"/>
</dbReference>
<dbReference type="SUPFAM" id="SSF53756">
    <property type="entry name" value="UDP-Glycosyltransferase/glycogen phosphorylase"/>
    <property type="match status" value="1"/>
</dbReference>
<reference evidence="12 13" key="1">
    <citation type="submission" date="2017-01" db="EMBL/GenBank/DDBJ databases">
        <authorList>
            <person name="Mah S.A."/>
            <person name="Swanson W.J."/>
            <person name="Moy G.W."/>
            <person name="Vacquier V.D."/>
        </authorList>
    </citation>
    <scope>NUCLEOTIDE SEQUENCE [LARGE SCALE GENOMIC DNA]</scope>
    <source>
        <strain evidence="12 13">DSM 21219</strain>
    </source>
</reference>
<dbReference type="RefSeq" id="WP_076647101.1">
    <property type="nucleotide sequence ID" value="NZ_FTPS01000001.1"/>
</dbReference>
<keyword evidence="8" id="KW-0808">Transferase</keyword>
<name>A0A1R3WFL4_9RHOB</name>
<dbReference type="PANTHER" id="PTHR30372">
    <property type="entry name" value="LIPID-A-DISACCHARIDE SYNTHASE"/>
    <property type="match status" value="1"/>
</dbReference>
<dbReference type="GO" id="GO:0016020">
    <property type="term" value="C:membrane"/>
    <property type="evidence" value="ECO:0007669"/>
    <property type="project" value="GOC"/>
</dbReference>
<comment type="similarity">
    <text evidence="2">Belongs to the LpxB family.</text>
</comment>
<accession>A0A1R3WFL4</accession>
<dbReference type="GO" id="GO:0009245">
    <property type="term" value="P:lipid A biosynthetic process"/>
    <property type="evidence" value="ECO:0007669"/>
    <property type="project" value="UniProtKB-UniRule"/>
</dbReference>
<evidence type="ECO:0000256" key="1">
    <source>
        <dbReference type="ARBA" id="ARBA00002056"/>
    </source>
</evidence>
<evidence type="ECO:0000256" key="8">
    <source>
        <dbReference type="ARBA" id="ARBA00022679"/>
    </source>
</evidence>
<keyword evidence="5" id="KW-0444">Lipid biosynthesis</keyword>
<evidence type="ECO:0000256" key="7">
    <source>
        <dbReference type="ARBA" id="ARBA00022676"/>
    </source>
</evidence>
<evidence type="ECO:0000256" key="6">
    <source>
        <dbReference type="ARBA" id="ARBA00022556"/>
    </source>
</evidence>
<evidence type="ECO:0000256" key="4">
    <source>
        <dbReference type="ARBA" id="ARBA00020902"/>
    </source>
</evidence>
<keyword evidence="6" id="KW-0441">Lipid A biosynthesis</keyword>
<dbReference type="OrthoDB" id="9801642at2"/>
<evidence type="ECO:0000256" key="2">
    <source>
        <dbReference type="ARBA" id="ARBA00007868"/>
    </source>
</evidence>
<sequence length="399" mass="42260">MRVFLIAGEPSGDALGAALMQGLRDLVADVAFDGVGGPLMEAQGLASRFPMAELSVMGLAEVLPRYRQLKRRISECAQAVLATQPDVLITIDSPDFCLRVARQVRAADPRRQVRTVHYVAPSVWAWRPGRAAKMARFIDHVLALLPFEPPLMQAAGMDCDFVGHPVAAAPRATEAGIAAFRAAHGLEGAYVLALPGSRAGEIARLAPVFGAAIGQFVSRHPEHRVVLPAAGAVASHVRAQVENWPVRPLVLDPGGLSPEAAAEQKRAAFAGADLALAASGTVSLELAAAATPMVIAYDFQWLTWQIMRRMALVDTVTLVNLVSESRTVPECLGPDCRPGLIAARLEEVRAAPQAQRAAMALTMERLGQGGEAPGLRAARAVLAGLDRAGAQPRQIQPPP</sequence>
<dbReference type="EC" id="2.4.1.182" evidence="3 11"/>
<evidence type="ECO:0000256" key="9">
    <source>
        <dbReference type="ARBA" id="ARBA00023098"/>
    </source>
</evidence>
<protein>
    <recommendedName>
        <fullName evidence="4 11">Lipid-A-disaccharide synthase</fullName>
        <ecNumber evidence="3 11">2.4.1.182</ecNumber>
    </recommendedName>
</protein>
<keyword evidence="9" id="KW-0443">Lipid metabolism</keyword>
<dbReference type="Proteomes" id="UP000192455">
    <property type="component" value="Unassembled WGS sequence"/>
</dbReference>
<evidence type="ECO:0000313" key="13">
    <source>
        <dbReference type="Proteomes" id="UP000192455"/>
    </source>
</evidence>